<keyword evidence="16" id="KW-0418">Kinase</keyword>
<evidence type="ECO:0000256" key="20">
    <source>
        <dbReference type="ARBA" id="ARBA00022968"/>
    </source>
</evidence>
<dbReference type="SUPFAM" id="SSF51206">
    <property type="entry name" value="cAMP-binding domain-like"/>
    <property type="match status" value="2"/>
</dbReference>
<evidence type="ECO:0000256" key="50">
    <source>
        <dbReference type="PROSITE-ProRule" id="PRU10141"/>
    </source>
</evidence>
<dbReference type="GO" id="GO:0030553">
    <property type="term" value="F:cGMP binding"/>
    <property type="evidence" value="ECO:0007669"/>
    <property type="project" value="UniProtKB-KW"/>
</dbReference>
<evidence type="ECO:0000256" key="43">
    <source>
        <dbReference type="ARBA" id="ARBA00052588"/>
    </source>
</evidence>
<dbReference type="InterPro" id="IPR038765">
    <property type="entry name" value="Papain-like_cys_pep_sf"/>
</dbReference>
<keyword evidence="22" id="KW-0142">cGMP-binding</keyword>
<dbReference type="CDD" id="cd05572">
    <property type="entry name" value="STKc_cGK"/>
    <property type="match status" value="1"/>
</dbReference>
<comment type="catalytic activity">
    <reaction evidence="30">
        <text>a 1,2-diacyl-sn-glycero-3-phosphocholine + H2O = a 2-acyl-sn-glycero-3-phosphocholine + a fatty acid + H(+)</text>
        <dbReference type="Rhea" id="RHEA:18689"/>
        <dbReference type="ChEBI" id="CHEBI:15377"/>
        <dbReference type="ChEBI" id="CHEBI:15378"/>
        <dbReference type="ChEBI" id="CHEBI:28868"/>
        <dbReference type="ChEBI" id="CHEBI:57643"/>
        <dbReference type="ChEBI" id="CHEBI:57875"/>
        <dbReference type="EC" id="3.1.1.32"/>
    </reaction>
    <physiologicalReaction direction="left-to-right" evidence="30">
        <dbReference type="Rhea" id="RHEA:18690"/>
    </physiologicalReaction>
</comment>
<dbReference type="Gene3D" id="2.60.120.10">
    <property type="entry name" value="Jelly Rolls"/>
    <property type="match status" value="2"/>
</dbReference>
<keyword evidence="9" id="KW-0723">Serine/threonine-protein kinase</keyword>
<evidence type="ECO:0000256" key="5">
    <source>
        <dbReference type="ARBA" id="ARBA00013179"/>
    </source>
</evidence>
<feature type="region of interest" description="Disordered" evidence="52">
    <location>
        <begin position="389"/>
        <end position="413"/>
    </location>
</feature>
<feature type="domain" description="Cyclic nucleotide-binding" evidence="54">
    <location>
        <begin position="1267"/>
        <end position="1382"/>
    </location>
</feature>
<evidence type="ECO:0000256" key="17">
    <source>
        <dbReference type="ARBA" id="ARBA00022801"/>
    </source>
</evidence>
<dbReference type="Pfam" id="PF00069">
    <property type="entry name" value="Pkinase"/>
    <property type="match status" value="1"/>
</dbReference>
<dbReference type="SMART" id="SM00100">
    <property type="entry name" value="cNMP"/>
    <property type="match status" value="2"/>
</dbReference>
<keyword evidence="8" id="KW-0719">Serine esterase</keyword>
<dbReference type="SMART" id="SM00220">
    <property type="entry name" value="S_TKc"/>
    <property type="match status" value="1"/>
</dbReference>
<keyword evidence="26" id="KW-1015">Disulfide bond</keyword>
<dbReference type="InterPro" id="IPR000169">
    <property type="entry name" value="Pept_cys_AS"/>
</dbReference>
<dbReference type="PROSITE" id="PS00139">
    <property type="entry name" value="THIOL_PROTEASE_CYS"/>
    <property type="match status" value="1"/>
</dbReference>
<evidence type="ECO:0000256" key="49">
    <source>
        <dbReference type="ARBA" id="ARBA00082158"/>
    </source>
</evidence>
<dbReference type="PANTHER" id="PTHR24353:SF118">
    <property type="entry name" value="PROTEIN KINASE CGMP-DEPENDENT 3"/>
    <property type="match status" value="1"/>
</dbReference>
<organism evidence="55">
    <name type="scientific">Paralichthys olivaceus</name>
    <name type="common">Bastard halibut</name>
    <name type="synonym">Hippoglossus olivaceus</name>
    <dbReference type="NCBI Taxonomy" id="8255"/>
    <lineage>
        <taxon>Eukaryota</taxon>
        <taxon>Metazoa</taxon>
        <taxon>Chordata</taxon>
        <taxon>Craniata</taxon>
        <taxon>Vertebrata</taxon>
        <taxon>Euteleostomi</taxon>
        <taxon>Actinopterygii</taxon>
        <taxon>Neopterygii</taxon>
        <taxon>Teleostei</taxon>
        <taxon>Neoteleostei</taxon>
        <taxon>Acanthomorphata</taxon>
        <taxon>Carangaria</taxon>
        <taxon>Pleuronectiformes</taxon>
        <taxon>Pleuronectoidei</taxon>
        <taxon>Paralichthyidae</taxon>
        <taxon>Paralichthys</taxon>
    </lineage>
</organism>
<evidence type="ECO:0000256" key="41">
    <source>
        <dbReference type="ARBA" id="ARBA00052087"/>
    </source>
</evidence>
<comment type="catalytic activity">
    <reaction evidence="43">
        <text>1-octadecanoyl-2-hexanoyl-sn-glycero-3-phosphocholine + H2O = hexanoate + 1-octadecanoyl-sn-glycero-3-phosphocholine + H(+)</text>
        <dbReference type="Rhea" id="RHEA:54464"/>
        <dbReference type="ChEBI" id="CHEBI:15377"/>
        <dbReference type="ChEBI" id="CHEBI:15378"/>
        <dbReference type="ChEBI" id="CHEBI:17120"/>
        <dbReference type="ChEBI" id="CHEBI:73858"/>
        <dbReference type="ChEBI" id="CHEBI:138212"/>
    </reaction>
    <physiologicalReaction direction="left-to-right" evidence="43">
        <dbReference type="Rhea" id="RHEA:54465"/>
    </physiologicalReaction>
</comment>
<comment type="catalytic activity">
    <reaction evidence="31">
        <text>1-hexadecanoyl-2-(5-oxopentanoyl)-sn-glycero-3-phosphocholine + H2O = 5-oxopentanoate + 1-hexadecanoyl-sn-glycero-3-phosphocholine + H(+)</text>
        <dbReference type="Rhea" id="RHEA:40483"/>
        <dbReference type="ChEBI" id="CHEBI:15377"/>
        <dbReference type="ChEBI" id="CHEBI:15378"/>
        <dbReference type="ChEBI" id="CHEBI:16120"/>
        <dbReference type="ChEBI" id="CHEBI:72998"/>
        <dbReference type="ChEBI" id="CHEBI:77890"/>
    </reaction>
    <physiologicalReaction direction="left-to-right" evidence="31">
        <dbReference type="Rhea" id="RHEA:40484"/>
    </physiologicalReaction>
</comment>
<dbReference type="PROSITE" id="PS00889">
    <property type="entry name" value="CNMP_BINDING_2"/>
    <property type="match status" value="1"/>
</dbReference>
<dbReference type="SMART" id="SM00645">
    <property type="entry name" value="Pept_C1"/>
    <property type="match status" value="1"/>
</dbReference>
<dbReference type="InterPro" id="IPR011009">
    <property type="entry name" value="Kinase-like_dom_sf"/>
</dbReference>
<dbReference type="InterPro" id="IPR017441">
    <property type="entry name" value="Protein_kinase_ATP_BS"/>
</dbReference>
<evidence type="ECO:0000256" key="13">
    <source>
        <dbReference type="ARBA" id="ARBA00022692"/>
    </source>
</evidence>
<comment type="catalytic activity">
    <reaction evidence="42">
        <text>1-tetradecanoyl-2-(9Z,12Z-octadecadienoyl)-sn-glycero-3-phosphocholine + H2O = 2-(9Z,12Z-octadecadienoyl)-sn-glycero-3-phosphocholine + tetradecanoate + H(+)</text>
        <dbReference type="Rhea" id="RHEA:54388"/>
        <dbReference type="ChEBI" id="CHEBI:15377"/>
        <dbReference type="ChEBI" id="CHEBI:15378"/>
        <dbReference type="ChEBI" id="CHEBI:30807"/>
        <dbReference type="ChEBI" id="CHEBI:76084"/>
        <dbReference type="ChEBI" id="CHEBI:86094"/>
    </reaction>
    <physiologicalReaction direction="left-to-right" evidence="42">
        <dbReference type="Rhea" id="RHEA:54389"/>
    </physiologicalReaction>
</comment>
<comment type="catalytic activity">
    <reaction evidence="41">
        <text>1-octadecanoyl-2-acetyl-sn-glycero-3-phosphocholine + H2O = 1-octadecanoyl-sn-glycero-3-phosphocholine + acetate + H(+)</text>
        <dbReference type="Rhea" id="RHEA:54408"/>
        <dbReference type="ChEBI" id="CHEBI:15377"/>
        <dbReference type="ChEBI" id="CHEBI:15378"/>
        <dbReference type="ChEBI" id="CHEBI:30089"/>
        <dbReference type="ChEBI" id="CHEBI:73858"/>
        <dbReference type="ChEBI" id="CHEBI:75220"/>
    </reaction>
    <physiologicalReaction direction="left-to-right" evidence="41">
        <dbReference type="Rhea" id="RHEA:54409"/>
    </physiologicalReaction>
</comment>
<feature type="domain" description="Cyclic nucleotide-binding" evidence="54">
    <location>
        <begin position="1385"/>
        <end position="1487"/>
    </location>
</feature>
<comment type="catalytic activity">
    <reaction evidence="33">
        <text>1-hexadecanoyl-2-glutaroyl-sn-glycero-3-phosphocholine + H2O = glutarate + 1-hexadecanoyl-sn-glycero-3-phosphocholine + H(+)</text>
        <dbReference type="Rhea" id="RHEA:41159"/>
        <dbReference type="ChEBI" id="CHEBI:15377"/>
        <dbReference type="ChEBI" id="CHEBI:15378"/>
        <dbReference type="ChEBI" id="CHEBI:30921"/>
        <dbReference type="ChEBI" id="CHEBI:72998"/>
        <dbReference type="ChEBI" id="CHEBI:77756"/>
    </reaction>
    <physiologicalReaction direction="left-to-right" evidence="33">
        <dbReference type="Rhea" id="RHEA:41160"/>
    </physiologicalReaction>
</comment>
<dbReference type="PROSITE" id="PS50042">
    <property type="entry name" value="CNMP_BINDING_3"/>
    <property type="match status" value="2"/>
</dbReference>
<evidence type="ECO:0000256" key="8">
    <source>
        <dbReference type="ARBA" id="ARBA00022487"/>
    </source>
</evidence>
<dbReference type="Gene3D" id="3.40.50.1820">
    <property type="entry name" value="alpha/beta hydrolase"/>
    <property type="match status" value="1"/>
</dbReference>
<dbReference type="PRINTS" id="PR00705">
    <property type="entry name" value="PAPAIN"/>
</dbReference>
<comment type="catalytic activity">
    <reaction evidence="36">
        <text>1-tetradecanoyl-2-(4Z,7Z,10Z,13Z,16Z,19Z-docosahexaenoyl)-sn-glycero-3-phosphocholine + H2O = 2-(4Z,7Z,10Z,13Z,16Z,19Z-docosahexaenoyl)-sn-glycero-3-phosphocholine + tetradecanoate + H(+)</text>
        <dbReference type="Rhea" id="RHEA:54400"/>
        <dbReference type="ChEBI" id="CHEBI:15377"/>
        <dbReference type="ChEBI" id="CHEBI:15378"/>
        <dbReference type="ChEBI" id="CHEBI:30807"/>
        <dbReference type="ChEBI" id="CHEBI:76085"/>
        <dbReference type="ChEBI" id="CHEBI:86162"/>
    </reaction>
    <physiologicalReaction direction="left-to-right" evidence="36">
        <dbReference type="Rhea" id="RHEA:54401"/>
    </physiologicalReaction>
</comment>
<dbReference type="GO" id="GO:0016020">
    <property type="term" value="C:membrane"/>
    <property type="evidence" value="ECO:0007669"/>
    <property type="project" value="UniProtKB-SubCell"/>
</dbReference>
<dbReference type="InterPro" id="IPR035014">
    <property type="entry name" value="STKc_cGK"/>
</dbReference>
<dbReference type="EC" id="3.4.22.1" evidence="4"/>
<keyword evidence="23" id="KW-0443">Lipid metabolism</keyword>
<dbReference type="GO" id="GO:0006508">
    <property type="term" value="P:proteolysis"/>
    <property type="evidence" value="ECO:0007669"/>
    <property type="project" value="UniProtKB-KW"/>
</dbReference>
<dbReference type="InterPro" id="IPR000595">
    <property type="entry name" value="cNMP-bd_dom"/>
</dbReference>
<keyword evidence="12" id="KW-0808">Transferase</keyword>
<dbReference type="GO" id="GO:0005524">
    <property type="term" value="F:ATP binding"/>
    <property type="evidence" value="ECO:0007669"/>
    <property type="project" value="UniProtKB-UniRule"/>
</dbReference>
<dbReference type="InterPro" id="IPR000668">
    <property type="entry name" value="Peptidase_C1A_C"/>
</dbReference>
<evidence type="ECO:0000256" key="12">
    <source>
        <dbReference type="ARBA" id="ARBA00022679"/>
    </source>
</evidence>
<dbReference type="PROSITE" id="PS00108">
    <property type="entry name" value="PROTEIN_KINASE_ST"/>
    <property type="match status" value="1"/>
</dbReference>
<keyword evidence="24" id="KW-0472">Membrane</keyword>
<dbReference type="InterPro" id="IPR029058">
    <property type="entry name" value="AB_hydrolase_fold"/>
</dbReference>
<dbReference type="Gene3D" id="1.10.510.10">
    <property type="entry name" value="Transferase(Phosphotransferase) domain 1"/>
    <property type="match status" value="1"/>
</dbReference>
<evidence type="ECO:0000256" key="27">
    <source>
        <dbReference type="ARBA" id="ARBA00023264"/>
    </source>
</evidence>
<dbReference type="Gene3D" id="3.90.70.10">
    <property type="entry name" value="Cysteine proteinases"/>
    <property type="match status" value="1"/>
</dbReference>
<dbReference type="InterPro" id="IPR012599">
    <property type="entry name" value="Propeptide_C1A"/>
</dbReference>
<evidence type="ECO:0000256" key="19">
    <source>
        <dbReference type="ARBA" id="ARBA00022840"/>
    </source>
</evidence>
<evidence type="ECO:0000256" key="11">
    <source>
        <dbReference type="ARBA" id="ARBA00022670"/>
    </source>
</evidence>
<comment type="catalytic activity">
    <reaction evidence="45">
        <text>1-hexadecanoyl-2-nonadioyl-sn-glycero-3-phosphocholine + H2O = nonanedioate + 1-hexadecanoyl-sn-glycero-3-phosphocholine + H(+)</text>
        <dbReference type="Rhea" id="RHEA:41388"/>
        <dbReference type="ChEBI" id="CHEBI:15377"/>
        <dbReference type="ChEBI" id="CHEBI:15378"/>
        <dbReference type="ChEBI" id="CHEBI:72998"/>
        <dbReference type="ChEBI" id="CHEBI:78207"/>
        <dbReference type="ChEBI" id="CHEBI:78208"/>
    </reaction>
    <physiologicalReaction direction="left-to-right" evidence="45">
        <dbReference type="Rhea" id="RHEA:41389"/>
    </physiologicalReaction>
</comment>
<dbReference type="CDD" id="cd02620">
    <property type="entry name" value="Peptidase_C1A_CathepsinB"/>
    <property type="match status" value="1"/>
</dbReference>
<evidence type="ECO:0000256" key="22">
    <source>
        <dbReference type="ARBA" id="ARBA00022992"/>
    </source>
</evidence>
<comment type="function">
    <text evidence="47">Phospholipase that may play a role in phospholipids remodeling. May selectively cleave myristate (C14)-containing phosphatidylcholines through its predominant phospholipase 1 activity, cleaving preferentially acyl groups in sn1 position. In parallel, may have a minor phospholipase 2 activity acting on acyl groups in position sn2. In addition to (C14)-containing phosphatidylcholines, may also act on other medium-chain-containing and oxidatively truncated phospholipids.</text>
</comment>
<keyword evidence="20" id="KW-0735">Signal-anchor</keyword>
<feature type="coiled-coil region" evidence="51">
    <location>
        <begin position="1146"/>
        <end position="1208"/>
    </location>
</feature>
<evidence type="ECO:0000259" key="54">
    <source>
        <dbReference type="PROSITE" id="PS50042"/>
    </source>
</evidence>
<dbReference type="InterPro" id="IPR018490">
    <property type="entry name" value="cNMP-bd_dom_sf"/>
</dbReference>
<evidence type="ECO:0000256" key="4">
    <source>
        <dbReference type="ARBA" id="ARBA00012537"/>
    </source>
</evidence>
<dbReference type="InterPro" id="IPR000719">
    <property type="entry name" value="Prot_kinase_dom"/>
</dbReference>
<evidence type="ECO:0000256" key="34">
    <source>
        <dbReference type="ARBA" id="ARBA00050145"/>
    </source>
</evidence>
<dbReference type="GO" id="GO:0004197">
    <property type="term" value="F:cysteine-type endopeptidase activity"/>
    <property type="evidence" value="ECO:0007669"/>
    <property type="project" value="UniProtKB-EC"/>
</dbReference>
<evidence type="ECO:0000256" key="30">
    <source>
        <dbReference type="ARBA" id="ARBA00036688"/>
    </source>
</evidence>
<evidence type="ECO:0000256" key="7">
    <source>
        <dbReference type="ARBA" id="ARBA00015559"/>
    </source>
</evidence>
<feature type="binding site" evidence="50">
    <location>
        <position position="1564"/>
    </location>
    <ligand>
        <name>ATP</name>
        <dbReference type="ChEBI" id="CHEBI:30616"/>
    </ligand>
</feature>
<evidence type="ECO:0000256" key="48">
    <source>
        <dbReference type="ARBA" id="ARBA00071303"/>
    </source>
</evidence>
<dbReference type="GO" id="GO:0008970">
    <property type="term" value="F:phospholipase A1 activity"/>
    <property type="evidence" value="ECO:0007669"/>
    <property type="project" value="UniProtKB-EC"/>
</dbReference>
<name>A0AA51B0G1_PAROL</name>
<evidence type="ECO:0000256" key="28">
    <source>
        <dbReference type="ARBA" id="ARBA00023422"/>
    </source>
</evidence>
<evidence type="ECO:0000256" key="51">
    <source>
        <dbReference type="SAM" id="Coils"/>
    </source>
</evidence>
<dbReference type="FunFam" id="1.10.510.10:FF:000210">
    <property type="entry name" value="Non-specific serine/threonine protein kinase"/>
    <property type="match status" value="1"/>
</dbReference>
<dbReference type="Pfam" id="PF00112">
    <property type="entry name" value="Peptidase_C1"/>
    <property type="match status" value="1"/>
</dbReference>
<dbReference type="FunFam" id="3.40.50.1820:FF:000079">
    <property type="entry name" value="Abhydrolase domain-containing 3"/>
    <property type="match status" value="1"/>
</dbReference>
<evidence type="ECO:0000256" key="21">
    <source>
        <dbReference type="ARBA" id="ARBA00022989"/>
    </source>
</evidence>
<keyword evidence="15 50" id="KW-0547">Nucleotide-binding</keyword>
<dbReference type="SUPFAM" id="SSF56112">
    <property type="entry name" value="Protein kinase-like (PK-like)"/>
    <property type="match status" value="1"/>
</dbReference>
<evidence type="ECO:0000256" key="25">
    <source>
        <dbReference type="ARBA" id="ARBA00023145"/>
    </source>
</evidence>
<comment type="catalytic activity">
    <reaction evidence="29">
        <text>1-O-hexadecyl-2-acetyl-sn-glycero-3-phosphocholine + H2O = 1-O-hexadecyl-sn-glycero-3-phosphocholine + acetate + H(+)</text>
        <dbReference type="Rhea" id="RHEA:40479"/>
        <dbReference type="ChEBI" id="CHEBI:15377"/>
        <dbReference type="ChEBI" id="CHEBI:15378"/>
        <dbReference type="ChEBI" id="CHEBI:30089"/>
        <dbReference type="ChEBI" id="CHEBI:44811"/>
        <dbReference type="ChEBI" id="CHEBI:64496"/>
    </reaction>
    <physiologicalReaction direction="left-to-right" evidence="29">
        <dbReference type="Rhea" id="RHEA:40480"/>
    </physiologicalReaction>
</comment>
<evidence type="ECO:0000256" key="24">
    <source>
        <dbReference type="ARBA" id="ARBA00023136"/>
    </source>
</evidence>
<dbReference type="PROSITE" id="PS00888">
    <property type="entry name" value="CNMP_BINDING_1"/>
    <property type="match status" value="1"/>
</dbReference>
<evidence type="ECO:0000259" key="53">
    <source>
        <dbReference type="PROSITE" id="PS50011"/>
    </source>
</evidence>
<dbReference type="InterPro" id="IPR008271">
    <property type="entry name" value="Ser/Thr_kinase_AS"/>
</dbReference>
<evidence type="ECO:0000256" key="23">
    <source>
        <dbReference type="ARBA" id="ARBA00023098"/>
    </source>
</evidence>
<comment type="catalytic activity">
    <reaction evidence="34">
        <text>1,2-ditetradecanoyl-sn-glycero-3-phosphocholine + H2O = 1-tetradecanoyl-sn-glycero-3-phosphocholine + tetradecanoate + H(+)</text>
        <dbReference type="Rhea" id="RHEA:54456"/>
        <dbReference type="ChEBI" id="CHEBI:15377"/>
        <dbReference type="ChEBI" id="CHEBI:15378"/>
        <dbReference type="ChEBI" id="CHEBI:30807"/>
        <dbReference type="ChEBI" id="CHEBI:45240"/>
        <dbReference type="ChEBI" id="CHEBI:64489"/>
    </reaction>
    <physiologicalReaction direction="left-to-right" evidence="34">
        <dbReference type="Rhea" id="RHEA:54457"/>
    </physiologicalReaction>
</comment>
<keyword evidence="10" id="KW-0140">cGMP</keyword>
<evidence type="ECO:0000256" key="18">
    <source>
        <dbReference type="ARBA" id="ARBA00022807"/>
    </source>
</evidence>
<evidence type="ECO:0000256" key="37">
    <source>
        <dbReference type="ARBA" id="ARBA00050276"/>
    </source>
</evidence>
<evidence type="ECO:0000256" key="6">
    <source>
        <dbReference type="ARBA" id="ARBA00013278"/>
    </source>
</evidence>
<evidence type="ECO:0000256" key="46">
    <source>
        <dbReference type="ARBA" id="ARBA00052894"/>
    </source>
</evidence>
<evidence type="ECO:0000256" key="32">
    <source>
        <dbReference type="ARBA" id="ARBA00048288"/>
    </source>
</evidence>
<evidence type="ECO:0000256" key="31">
    <source>
        <dbReference type="ARBA" id="ARBA00047611"/>
    </source>
</evidence>
<keyword evidence="11" id="KW-0645">Protease</keyword>
<evidence type="ECO:0000256" key="40">
    <source>
        <dbReference type="ARBA" id="ARBA00051705"/>
    </source>
</evidence>
<dbReference type="Pfam" id="PF08127">
    <property type="entry name" value="Propeptide_C1"/>
    <property type="match status" value="1"/>
</dbReference>
<dbReference type="PANTHER" id="PTHR24353">
    <property type="entry name" value="CYCLIC NUCLEOTIDE-DEPENDENT PROTEIN KINASE"/>
    <property type="match status" value="1"/>
</dbReference>
<comment type="catalytic activity">
    <reaction evidence="28">
        <text>a 1,2-diacyl-sn-glycero-3-phosphocholine + H2O = a 1-acyl-sn-glycero-3-phosphocholine + a fatty acid + H(+)</text>
        <dbReference type="Rhea" id="RHEA:15801"/>
        <dbReference type="ChEBI" id="CHEBI:15377"/>
        <dbReference type="ChEBI" id="CHEBI:15378"/>
        <dbReference type="ChEBI" id="CHEBI:28868"/>
        <dbReference type="ChEBI" id="CHEBI:57643"/>
        <dbReference type="ChEBI" id="CHEBI:58168"/>
        <dbReference type="EC" id="3.1.1.4"/>
    </reaction>
    <physiologicalReaction direction="left-to-right" evidence="28">
        <dbReference type="Rhea" id="RHEA:15802"/>
    </physiologicalReaction>
</comment>
<dbReference type="SUPFAM" id="SSF54001">
    <property type="entry name" value="Cysteine proteinases"/>
    <property type="match status" value="1"/>
</dbReference>
<evidence type="ECO:0000256" key="26">
    <source>
        <dbReference type="ARBA" id="ARBA00023157"/>
    </source>
</evidence>
<evidence type="ECO:0000256" key="39">
    <source>
        <dbReference type="ARBA" id="ARBA00051164"/>
    </source>
</evidence>
<dbReference type="GO" id="GO:0046470">
    <property type="term" value="P:phosphatidylcholine metabolic process"/>
    <property type="evidence" value="ECO:0007669"/>
    <property type="project" value="UniProtKB-ARBA"/>
</dbReference>
<evidence type="ECO:0000256" key="45">
    <source>
        <dbReference type="ARBA" id="ARBA00052808"/>
    </source>
</evidence>
<keyword evidence="17" id="KW-0378">Hydrolase</keyword>
<proteinExistence type="evidence at transcript level"/>
<comment type="catalytic activity">
    <reaction evidence="38">
        <text>1-octadecanoyl-2-pentanoyl-sn-glycero-3-phosphocholine + H2O = pentanoate + 1-octadecanoyl-sn-glycero-3-phosphocholine + H(+)</text>
        <dbReference type="Rhea" id="RHEA:54460"/>
        <dbReference type="ChEBI" id="CHEBI:15377"/>
        <dbReference type="ChEBI" id="CHEBI:15378"/>
        <dbReference type="ChEBI" id="CHEBI:31011"/>
        <dbReference type="ChEBI" id="CHEBI:73858"/>
        <dbReference type="ChEBI" id="CHEBI:138211"/>
    </reaction>
    <physiologicalReaction direction="left-to-right" evidence="38">
        <dbReference type="Rhea" id="RHEA:54461"/>
    </physiologicalReaction>
</comment>
<evidence type="ECO:0000256" key="9">
    <source>
        <dbReference type="ARBA" id="ARBA00022527"/>
    </source>
</evidence>
<dbReference type="PROSITE" id="PS50011">
    <property type="entry name" value="PROTEIN_KINASE_DOM"/>
    <property type="match status" value="1"/>
</dbReference>
<dbReference type="EMBL" id="OR130532">
    <property type="protein sequence ID" value="WMI02461.1"/>
    <property type="molecule type" value="mRNA"/>
</dbReference>
<evidence type="ECO:0000256" key="35">
    <source>
        <dbReference type="ARBA" id="ARBA00050182"/>
    </source>
</evidence>
<dbReference type="Gene3D" id="3.30.200.20">
    <property type="entry name" value="Phosphorylase Kinase, domain 1"/>
    <property type="match status" value="1"/>
</dbReference>
<keyword evidence="14" id="KW-0732">Signal</keyword>
<keyword evidence="18" id="KW-0788">Thiol protease</keyword>
<evidence type="ECO:0000256" key="14">
    <source>
        <dbReference type="ARBA" id="ARBA00022729"/>
    </source>
</evidence>
<protein>
    <recommendedName>
        <fullName evidence="7">Cathepsin B</fullName>
        <ecNumber evidence="5">3.1.1.32</ecNumber>
        <ecNumber evidence="6">3.1.1.4</ecNumber>
        <ecNumber evidence="4">3.4.22.1</ecNumber>
    </recommendedName>
    <alternativeName>
        <fullName evidence="49">Abhydrolase domain-containing protein 3</fullName>
    </alternativeName>
    <alternativeName>
        <fullName evidence="48">Phospholipase ABHD3</fullName>
    </alternativeName>
</protein>
<evidence type="ECO:0000256" key="47">
    <source>
        <dbReference type="ARBA" id="ARBA00059841"/>
    </source>
</evidence>
<comment type="subcellular location">
    <subcellularLocation>
        <location evidence="2">Membrane</location>
        <topology evidence="2">Single-pass type II membrane protein</topology>
    </subcellularLocation>
</comment>
<dbReference type="GO" id="GO:0004692">
    <property type="term" value="F:cGMP-dependent protein kinase activity"/>
    <property type="evidence" value="ECO:0007669"/>
    <property type="project" value="InterPro"/>
</dbReference>
<evidence type="ECO:0000256" key="3">
    <source>
        <dbReference type="ARBA" id="ARBA00010884"/>
    </source>
</evidence>
<dbReference type="GO" id="GO:0004623">
    <property type="term" value="F:phospholipase A2 activity"/>
    <property type="evidence" value="ECO:0007669"/>
    <property type="project" value="UniProtKB-EC"/>
</dbReference>
<dbReference type="SUPFAM" id="SSF53474">
    <property type="entry name" value="alpha/beta-Hydrolases"/>
    <property type="match status" value="1"/>
</dbReference>
<comment type="catalytic activity">
    <reaction evidence="37">
        <text>1-O-hexadecyl-2-nonadioyl-sn-glycero-3-phosphocholine + H2O = nonanedioate + 1-O-hexadecyl-sn-glycero-3-phosphocholine + H(+)</text>
        <dbReference type="Rhea" id="RHEA:54552"/>
        <dbReference type="ChEBI" id="CHEBI:15377"/>
        <dbReference type="ChEBI" id="CHEBI:15378"/>
        <dbReference type="ChEBI" id="CHEBI:64496"/>
        <dbReference type="ChEBI" id="CHEBI:78208"/>
        <dbReference type="ChEBI" id="CHEBI:138269"/>
    </reaction>
    <physiologicalReaction direction="left-to-right" evidence="37">
        <dbReference type="Rhea" id="RHEA:54553"/>
    </physiologicalReaction>
</comment>
<feature type="domain" description="Protein kinase" evidence="53">
    <location>
        <begin position="1533"/>
        <end position="1791"/>
    </location>
</feature>
<evidence type="ECO:0000256" key="16">
    <source>
        <dbReference type="ARBA" id="ARBA00022777"/>
    </source>
</evidence>
<comment type="catalytic activity">
    <reaction evidence="40">
        <text>1-tetradecanoyl-2-(9Z,12Z-octadecadienoyl)-sn-glycero-3-phosphocholine + H2O = 1-tetradecanoyl-sn-glycero-3-phosphocholine + (9Z,12Z)-octadecadienoate + H(+)</text>
        <dbReference type="Rhea" id="RHEA:54392"/>
        <dbReference type="ChEBI" id="CHEBI:15377"/>
        <dbReference type="ChEBI" id="CHEBI:15378"/>
        <dbReference type="ChEBI" id="CHEBI:30245"/>
        <dbReference type="ChEBI" id="CHEBI:64489"/>
        <dbReference type="ChEBI" id="CHEBI:86094"/>
    </reaction>
    <physiologicalReaction direction="left-to-right" evidence="40">
        <dbReference type="Rhea" id="RHEA:54393"/>
    </physiologicalReaction>
</comment>
<comment type="catalytic activity">
    <reaction evidence="44">
        <text>1-octadecanoyl-2-octanoyl-sn-glycero-3-phosphocholine + H2O = 1-octadecanoyl-sn-glycero-3-phosphocholine + octanoate + H(+)</text>
        <dbReference type="Rhea" id="RHEA:54468"/>
        <dbReference type="ChEBI" id="CHEBI:15377"/>
        <dbReference type="ChEBI" id="CHEBI:15378"/>
        <dbReference type="ChEBI" id="CHEBI:25646"/>
        <dbReference type="ChEBI" id="CHEBI:73858"/>
        <dbReference type="ChEBI" id="CHEBI:138213"/>
    </reaction>
    <physiologicalReaction direction="left-to-right" evidence="44">
        <dbReference type="Rhea" id="RHEA:54469"/>
    </physiologicalReaction>
</comment>
<dbReference type="InterPro" id="IPR014710">
    <property type="entry name" value="RmlC-like_jellyroll"/>
</dbReference>
<evidence type="ECO:0000256" key="52">
    <source>
        <dbReference type="SAM" id="MobiDB-lite"/>
    </source>
</evidence>
<comment type="catalytic activity">
    <reaction evidence="1">
        <text>Hydrolysis of proteins with broad specificity for peptide bonds. Preferentially cleaves -Arg-Arg-|-Xaa bonds in small molecule substrates (thus differing from cathepsin L). In addition to being an endopeptidase, shows peptidyl-dipeptidase activity, liberating C-terminal dipeptides.</text>
        <dbReference type="EC" id="3.4.22.1"/>
    </reaction>
</comment>
<evidence type="ECO:0000256" key="29">
    <source>
        <dbReference type="ARBA" id="ARBA00023721"/>
    </source>
</evidence>
<comment type="catalytic activity">
    <reaction evidence="39">
        <text>1-tetradecanoyl-2-(5Z,8Z,11Z,14Z-eicosatetraenoyl)-sn-glycero-3-phosphocholine + H2O = 2-(5Z,8Z,11Z,14Z)-eicosatetraenoyl-sn-glycero-3-phosphocholine + tetradecanoate + H(+)</text>
        <dbReference type="Rhea" id="RHEA:54396"/>
        <dbReference type="ChEBI" id="CHEBI:15377"/>
        <dbReference type="ChEBI" id="CHEBI:15378"/>
        <dbReference type="ChEBI" id="CHEBI:30807"/>
        <dbReference type="ChEBI" id="CHEBI:76079"/>
        <dbReference type="ChEBI" id="CHEBI:86102"/>
    </reaction>
    <physiologicalReaction direction="left-to-right" evidence="39">
        <dbReference type="Rhea" id="RHEA:54397"/>
    </physiologicalReaction>
</comment>
<keyword evidence="27" id="KW-1208">Phospholipid metabolism</keyword>
<dbReference type="InterPro" id="IPR018488">
    <property type="entry name" value="cNMP-bd_CS"/>
</dbReference>
<evidence type="ECO:0000256" key="42">
    <source>
        <dbReference type="ARBA" id="ARBA00052144"/>
    </source>
</evidence>
<accession>A0AA51B0G1</accession>
<dbReference type="PROSITE" id="PS00107">
    <property type="entry name" value="PROTEIN_KINASE_ATP"/>
    <property type="match status" value="1"/>
</dbReference>
<keyword evidence="51" id="KW-0175">Coiled coil</keyword>
<evidence type="ECO:0000256" key="36">
    <source>
        <dbReference type="ARBA" id="ARBA00050195"/>
    </source>
</evidence>
<dbReference type="FunFam" id="3.90.70.10:FF:000031">
    <property type="entry name" value="Cathepsin B"/>
    <property type="match status" value="1"/>
</dbReference>
<dbReference type="EC" id="3.1.1.32" evidence="5"/>
<keyword evidence="25" id="KW-0865">Zymogen</keyword>
<dbReference type="Pfam" id="PF00027">
    <property type="entry name" value="cNMP_binding"/>
    <property type="match status" value="2"/>
</dbReference>
<reference evidence="55" key="1">
    <citation type="submission" date="2023-06" db="EMBL/GenBank/DDBJ databases">
        <title>Genome-wide identification of olive flounder (Paralichthys olivaceus) cathepsin genes: Provides insights into its regulation to Edwardsiella tarda infection and temperature stress in immune response.</title>
        <authorList>
            <person name="Yao T."/>
        </authorList>
    </citation>
    <scope>NUCLEOTIDE SEQUENCE</scope>
</reference>
<sequence>MSLICERETYIETAIAEVSLKQLWMHRLVLLCVATVSASWSRPHLDLLSSEMVNFINKANTTWMAGQNFHNADISYVKGLCGTILNGPKLPEVAHNIENLQLPENFDPRQQWPNCPTLRQIRDQGSCGSCWAFGAAEAMSDRLCIHSSGQISVEISAEDLLSCCDECGMGCYGGFPSAAWEFWGKKGLVTGGLYGSKVGCRPYSLAPCEHHVNGTRPPCQGEQETPKCEEMCIDGYSPSYPKDKHFARLTFSVPSQQEQIMTELYNNGPVEAAFSVYADFLLYKTGVYQHVTGEMLGGHAIKILGWGEENGTPYWLAANSWNSDWGDKGTAKCQIFSVSVTHLSRAERADVRISGNVRMKKKKRGACGFGDLHVCSPPVRGSRGGGTGHLSLVQGPNRRSAVTGGSRNSVRPRTAYCRGTNTAERRPSPALHPSLGEGEPRDIFADLLPVMKKTGCVCLKSSRRQIRAGRHHVVVTLGNVETVLGVCLQTFHRGHLLPHGRSVLSVGPQTPALVCSEAFSAFLHKHCPLVSERFSPTPWCWGGRLQTLVFSVLKSRPHVTYRNELIRTGDGGQISLDWVDNHASESYPESSTRPTILILPGLAGNSKQPYVLHAISQATRRGYRCVVFNNRGVAGEELLTPLTYCAANTSDLERVVQHVKGLHPEAPVLGTGVSMGGMLLLNYLGRKRSESGLVAGFTVSVPWDAHKSSISMEQPLNWLLFNKYLTSVVCRLITRHRKILENVVDLDHVLKSQTIREFDERFTSLLFGYKSCEDYYHDASPDKKLHNTAVPILCLNAADDPFSPQSTFPLSIVQGLPNVALLLTAHGGHIAFMEGLFPRARPDYTITFYCEEYKVGGMIAEEERFTEMRCSAVLPQTSCVSFNFTLKMTNCIVQSCDLDATNLPPQKLDVSSTLIISHSSTCCFIPNHIHNGFISLPLSIFLPELNLFPPNFSYSPSSSFSSSSSSCLCSSTWCDGRSRGSQLMIQHQELLRLTVRERRAEEEQQEEEEEDNAGDVAACWGLLRCAQSLVNLGVKQVAGVAYVRSKNTSVRLKVDLESEVQGDFIFSAPVIHAALGRNSSSRLITHSLQMHSLNLPLVYVYFYSAPPLPEEGLTKIGSKKKISRICPQIMERQSKVNIVRQVFSLLELTYFQAAAMEKQLEELKQQLEKQCLINQELQRHNTDLEKRLQEKEKLLQELQSQYHDLGKRPISPPTAVMRLNHRSGRAVRPSLPPSRSTRPWRLQAPGSRKLSGCETNVIVKSIQKNDFLSRLDDEQTAMMVDLLVVSDYKPGEEVIKEGSEGDRMYIVAAGELLVTQAGQDLRTLTSGDVFGELAILYNCKRTATVKAKTVVRLWCMERQTYRTIITNKSKKKREQLMGFLKTSRTLKDLNDVQLSKIIDSMDEVKYQDKDVIVREGAEANTFYIILKGEVLVTKNVNGLQKHIRRMGKGEHFGEQALIREVLRTATCTADGPVTCFSIDKEVFEETIPIEHLELFDDSKVLQDAQVPEKSNPTVSTMRFKDLVPVLYQEGRYQGEPVTLGVGGFGRVELVRMTTVNHGKYYAMKRVSKKHIVAKRQEEHMLFEKKILKAIQCDFIVRLHASFKNTRYIYMVMEFCGGGEIWTKLKEVGRFDEPVTVFCTACVVEAYAYLHKKNIMYRDLKPENLMLDIKGYVKLVDFGFAKELVRGEKTYSFVGTPEYMAPEIIKNQGHDFAVDFWSLGILIFELLVGSPPFSSSEPQKIYAKILDGVLKYPPYLSEAAKSIISKLCRPRPGQRLGNTKNGIKDVRHHRWFSSMNWHKLRVGQLDAPTVRLIRKGPCYINFDKFPLDQTTAEEEFSGWDRDF</sequence>
<evidence type="ECO:0000256" key="38">
    <source>
        <dbReference type="ARBA" id="ARBA00050674"/>
    </source>
</evidence>
<dbReference type="CDD" id="cd00038">
    <property type="entry name" value="CAP_ED"/>
    <property type="match status" value="2"/>
</dbReference>
<evidence type="ECO:0000313" key="55">
    <source>
        <dbReference type="EMBL" id="WMI02461.1"/>
    </source>
</evidence>
<keyword evidence="13" id="KW-0812">Transmembrane</keyword>
<keyword evidence="19 50" id="KW-0067">ATP-binding</keyword>
<comment type="similarity">
    <text evidence="3">Belongs to the AB hydrolase superfamily. AB hydrolase 4 family.</text>
</comment>
<feature type="region of interest" description="Disordered" evidence="52">
    <location>
        <begin position="1225"/>
        <end position="1248"/>
    </location>
</feature>
<dbReference type="EC" id="3.1.1.4" evidence="6"/>
<evidence type="ECO:0000256" key="33">
    <source>
        <dbReference type="ARBA" id="ARBA00048471"/>
    </source>
</evidence>
<evidence type="ECO:0000256" key="44">
    <source>
        <dbReference type="ARBA" id="ARBA00052747"/>
    </source>
</evidence>
<evidence type="ECO:0000256" key="2">
    <source>
        <dbReference type="ARBA" id="ARBA00004606"/>
    </source>
</evidence>
<dbReference type="InterPro" id="IPR025660">
    <property type="entry name" value="Pept_his_AS"/>
</dbReference>
<comment type="catalytic activity">
    <reaction evidence="46">
        <text>1,2-ditetradecanoyl-sn-glycero-3-phosphocholine + H2O = 2-tetradecanoyl-sn-glycero-3-phosphocholine + tetradecanoate + H(+)</text>
        <dbReference type="Rhea" id="RHEA:54404"/>
        <dbReference type="ChEBI" id="CHEBI:15377"/>
        <dbReference type="ChEBI" id="CHEBI:15378"/>
        <dbReference type="ChEBI" id="CHEBI:30807"/>
        <dbReference type="ChEBI" id="CHEBI:45240"/>
        <dbReference type="ChEBI" id="CHEBI:131738"/>
    </reaction>
    <physiologicalReaction direction="left-to-right" evidence="46">
        <dbReference type="Rhea" id="RHEA:54405"/>
    </physiologicalReaction>
</comment>
<evidence type="ECO:0000256" key="15">
    <source>
        <dbReference type="ARBA" id="ARBA00022741"/>
    </source>
</evidence>
<dbReference type="InterPro" id="IPR000073">
    <property type="entry name" value="AB_hydrolase_1"/>
</dbReference>
<evidence type="ECO:0000256" key="10">
    <source>
        <dbReference type="ARBA" id="ARBA00022535"/>
    </source>
</evidence>
<dbReference type="Pfam" id="PF00561">
    <property type="entry name" value="Abhydrolase_1"/>
    <property type="match status" value="1"/>
</dbReference>
<comment type="catalytic activity">
    <reaction evidence="35">
        <text>1-octadecanoyl-2-nonanoyl-sn-glycero-3-phosphocholine + H2O = nonanoate + 1-octadecanoyl-sn-glycero-3-phosphocholine + H(+)</text>
        <dbReference type="Rhea" id="RHEA:54472"/>
        <dbReference type="ChEBI" id="CHEBI:15377"/>
        <dbReference type="ChEBI" id="CHEBI:15378"/>
        <dbReference type="ChEBI" id="CHEBI:32361"/>
        <dbReference type="ChEBI" id="CHEBI:73858"/>
        <dbReference type="ChEBI" id="CHEBI:138214"/>
    </reaction>
    <physiologicalReaction direction="left-to-right" evidence="35">
        <dbReference type="Rhea" id="RHEA:54473"/>
    </physiologicalReaction>
</comment>
<keyword evidence="21" id="KW-1133">Transmembrane helix</keyword>
<comment type="catalytic activity">
    <reaction evidence="32">
        <text>1-hexadecanoyl-2-(9-oxononanoyl)-sn-glycero-3-phosphocholine + H2O = 9-oxononanoate + 1-hexadecanoyl-sn-glycero-3-phosphocholine + H(+)</text>
        <dbReference type="Rhea" id="RHEA:41179"/>
        <dbReference type="ChEBI" id="CHEBI:15377"/>
        <dbReference type="ChEBI" id="CHEBI:15378"/>
        <dbReference type="ChEBI" id="CHEBI:61042"/>
        <dbReference type="ChEBI" id="CHEBI:72998"/>
        <dbReference type="ChEBI" id="CHEBI:77812"/>
    </reaction>
    <physiologicalReaction direction="left-to-right" evidence="32">
        <dbReference type="Rhea" id="RHEA:41180"/>
    </physiologicalReaction>
</comment>
<dbReference type="PROSITE" id="PS00639">
    <property type="entry name" value="THIOL_PROTEASE_HIS"/>
    <property type="match status" value="1"/>
</dbReference>
<evidence type="ECO:0000256" key="1">
    <source>
        <dbReference type="ARBA" id="ARBA00001754"/>
    </source>
</evidence>